<reference evidence="1 2" key="1">
    <citation type="submission" date="2017-06" db="EMBL/GenBank/DDBJ databases">
        <title>Genome sequencing of cyanobaciteial culture collection at National Institute for Environmental Studies (NIES).</title>
        <authorList>
            <person name="Hirose Y."/>
            <person name="Shimura Y."/>
            <person name="Fujisawa T."/>
            <person name="Nakamura Y."/>
            <person name="Kawachi M."/>
        </authorList>
    </citation>
    <scope>NUCLEOTIDE SEQUENCE [LARGE SCALE GENOMIC DNA]</scope>
    <source>
        <strain evidence="1 2">NIES-37</strain>
    </source>
</reference>
<sequence length="36" mass="4233">MKINYFIGERYNPKNKSDLAIAKPDFIDDFLILTNN</sequence>
<dbReference type="EMBL" id="AP018248">
    <property type="protein sequence ID" value="BAZ01312.1"/>
    <property type="molecule type" value="Genomic_DNA"/>
</dbReference>
<evidence type="ECO:0000313" key="1">
    <source>
        <dbReference type="EMBL" id="BAZ01312.1"/>
    </source>
</evidence>
<name>A0A1Z4N6M1_9CYAN</name>
<protein>
    <submittedName>
        <fullName evidence="1">Uncharacterized protein</fullName>
    </submittedName>
</protein>
<organism evidence="1 2">
    <name type="scientific">Tolypothrix tenuis PCC 7101</name>
    <dbReference type="NCBI Taxonomy" id="231146"/>
    <lineage>
        <taxon>Bacteria</taxon>
        <taxon>Bacillati</taxon>
        <taxon>Cyanobacteriota</taxon>
        <taxon>Cyanophyceae</taxon>
        <taxon>Nostocales</taxon>
        <taxon>Tolypothrichaceae</taxon>
        <taxon>Tolypothrix</taxon>
    </lineage>
</organism>
<gene>
    <name evidence="1" type="ORF">NIES37_53110</name>
</gene>
<dbReference type="AlphaFoldDB" id="A0A1Z4N6M1"/>
<proteinExistence type="predicted"/>
<keyword evidence="2" id="KW-1185">Reference proteome</keyword>
<accession>A0A1Z4N6M1</accession>
<evidence type="ECO:0000313" key="2">
    <source>
        <dbReference type="Proteomes" id="UP000218785"/>
    </source>
</evidence>
<dbReference type="Proteomes" id="UP000218785">
    <property type="component" value="Chromosome"/>
</dbReference>
<dbReference type="KEGG" id="ttq:NIES37_53110"/>